<evidence type="ECO:0000313" key="1">
    <source>
        <dbReference type="EMBL" id="AJA07481.1"/>
    </source>
</evidence>
<dbReference type="HOGENOM" id="CLU_2604238_0_0_5"/>
<dbReference type="AlphaFoldDB" id="A0A0A7PBK6"/>
<gene>
    <name evidence="1" type="ORF">SKP52_02750</name>
</gene>
<dbReference type="EMBL" id="CP009122">
    <property type="protein sequence ID" value="AJA07481.1"/>
    <property type="molecule type" value="Genomic_DNA"/>
</dbReference>
<dbReference type="STRING" id="1515612.SKP52_02750"/>
<dbReference type="KEGG" id="sphk:SKP52_02750"/>
<dbReference type="RefSeq" id="WP_039571459.1">
    <property type="nucleotide sequence ID" value="NZ_CP009122.1"/>
</dbReference>
<organism evidence="1 2">
    <name type="scientific">Sphingopyxis fribergensis</name>
    <dbReference type="NCBI Taxonomy" id="1515612"/>
    <lineage>
        <taxon>Bacteria</taxon>
        <taxon>Pseudomonadati</taxon>
        <taxon>Pseudomonadota</taxon>
        <taxon>Alphaproteobacteria</taxon>
        <taxon>Sphingomonadales</taxon>
        <taxon>Sphingomonadaceae</taxon>
        <taxon>Sphingopyxis</taxon>
    </lineage>
</organism>
<evidence type="ECO:0000313" key="2">
    <source>
        <dbReference type="Proteomes" id="UP000030907"/>
    </source>
</evidence>
<proteinExistence type="predicted"/>
<sequence>MDFEKLADDLLGIVKAAAPLVGISEEVAAVESIVKSAKGAYETIKVALDPAKAAEVEAGFDAFADAVNAHAERTKASLG</sequence>
<dbReference type="Proteomes" id="UP000030907">
    <property type="component" value="Chromosome"/>
</dbReference>
<protein>
    <submittedName>
        <fullName evidence="1">Uncharacterized protein</fullName>
    </submittedName>
</protein>
<accession>A0A0A7PBK6</accession>
<reference evidence="1 2" key="1">
    <citation type="journal article" date="2015" name="Int. J. Syst. Evol. Microbiol.">
        <title>Description of Sphingopyxis fribergensis sp. nov. - a soil bacterium with the ability to degrade styrene and phenylacetic acid.</title>
        <authorList>
            <person name="Oelschlagel M."/>
            <person name="Ruckert C."/>
            <person name="Kalinowski J."/>
            <person name="Schmidt G."/>
            <person name="Schlomann M."/>
            <person name="Tischler D."/>
        </authorList>
    </citation>
    <scope>NUCLEOTIDE SEQUENCE [LARGE SCALE GENOMIC DNA]</scope>
    <source>
        <strain evidence="1 2">Kp5.2</strain>
    </source>
</reference>
<name>A0A0A7PBK6_9SPHN</name>
<keyword evidence="2" id="KW-1185">Reference proteome</keyword>